<keyword evidence="2" id="KW-1185">Reference proteome</keyword>
<sequence>MVFLRFARARVIRVDGWRMVSARRAQKFSGFGLRAGPPPEVPPLAIRGRYKNVVLSDTSPLNTTLPIGESNSDKLNRKAIHRDSVLCPKQIVKLAELMLNATLEFLIPSLPNEIALQCLARVPRRYHPVLAGGVEANQIPPLLPRLLRRPISPQLHRMPALPKVSMPKRPAHALVHAVSKPQPKLRRKCVR</sequence>
<evidence type="ECO:0000313" key="1">
    <source>
        <dbReference type="EMBL" id="EXC19723.1"/>
    </source>
</evidence>
<protein>
    <submittedName>
        <fullName evidence="1">Uncharacterized protein</fullName>
    </submittedName>
</protein>
<gene>
    <name evidence="1" type="ORF">L484_008349</name>
</gene>
<dbReference type="AlphaFoldDB" id="W9RZY3"/>
<name>W9RZY3_9ROSA</name>
<accession>W9RZY3</accession>
<dbReference type="Proteomes" id="UP000030645">
    <property type="component" value="Unassembled WGS sequence"/>
</dbReference>
<organism evidence="1 2">
    <name type="scientific">Morus notabilis</name>
    <dbReference type="NCBI Taxonomy" id="981085"/>
    <lineage>
        <taxon>Eukaryota</taxon>
        <taxon>Viridiplantae</taxon>
        <taxon>Streptophyta</taxon>
        <taxon>Embryophyta</taxon>
        <taxon>Tracheophyta</taxon>
        <taxon>Spermatophyta</taxon>
        <taxon>Magnoliopsida</taxon>
        <taxon>eudicotyledons</taxon>
        <taxon>Gunneridae</taxon>
        <taxon>Pentapetalae</taxon>
        <taxon>rosids</taxon>
        <taxon>fabids</taxon>
        <taxon>Rosales</taxon>
        <taxon>Moraceae</taxon>
        <taxon>Moreae</taxon>
        <taxon>Morus</taxon>
    </lineage>
</organism>
<dbReference type="EMBL" id="KE345890">
    <property type="protein sequence ID" value="EXC19723.1"/>
    <property type="molecule type" value="Genomic_DNA"/>
</dbReference>
<evidence type="ECO:0000313" key="2">
    <source>
        <dbReference type="Proteomes" id="UP000030645"/>
    </source>
</evidence>
<reference evidence="2" key="1">
    <citation type="submission" date="2013-01" db="EMBL/GenBank/DDBJ databases">
        <title>Draft Genome Sequence of a Mulberry Tree, Morus notabilis C.K. Schneid.</title>
        <authorList>
            <person name="He N."/>
            <person name="Zhao S."/>
        </authorList>
    </citation>
    <scope>NUCLEOTIDE SEQUENCE</scope>
</reference>
<proteinExistence type="predicted"/>